<accession>A0ABT1HVZ7</accession>
<proteinExistence type="predicted"/>
<sequence length="273" mass="29342">MLLGAAAGRAGGNRRPSKNMTTGAAPGQCGKRGQRDGRAAPPARTLGGVPRVLAVADEVVEGLWTERVRRLGVDLVLAAGDLPFEYLEYLATTVDRPCVFVPGNHDPDLSGYREARGLWTRAGMPARWPGPAGAVNADGRVVDVAGLRIAGLGGSLRYGGGPNQWTERQQARRVRRLVGLAAWRRMRDGRDVDVLLTHSPPRGCGDGEDAPHRGFECLHEAVRRLRPRVLVHGHVHPHGHPAPDRAARGTLVLNVVGHRVLEIAPAEEVRDAP</sequence>
<organism evidence="3 4">
    <name type="scientific">Streptoalloteichus tenebrarius (strain ATCC 17920 / DSM 40477 / JCM 4838 / CBS 697.72 / NBRC 16177 / NCIMB 11028 / NRRL B-12390 / A12253. 1 / ISP 5477)</name>
    <name type="common">Streptomyces tenebrarius</name>
    <dbReference type="NCBI Taxonomy" id="1933"/>
    <lineage>
        <taxon>Bacteria</taxon>
        <taxon>Bacillati</taxon>
        <taxon>Actinomycetota</taxon>
        <taxon>Actinomycetes</taxon>
        <taxon>Pseudonocardiales</taxon>
        <taxon>Pseudonocardiaceae</taxon>
        <taxon>Streptoalloteichus</taxon>
    </lineage>
</organism>
<dbReference type="Gene3D" id="3.60.21.10">
    <property type="match status" value="1"/>
</dbReference>
<comment type="caution">
    <text evidence="3">The sequence shown here is derived from an EMBL/GenBank/DDBJ whole genome shotgun (WGS) entry which is preliminary data.</text>
</comment>
<reference evidence="3 4" key="1">
    <citation type="submission" date="2022-06" db="EMBL/GenBank/DDBJ databases">
        <title>Genomic Encyclopedia of Archaeal and Bacterial Type Strains, Phase II (KMG-II): from individual species to whole genera.</title>
        <authorList>
            <person name="Goeker M."/>
        </authorList>
    </citation>
    <scope>NUCLEOTIDE SEQUENCE [LARGE SCALE GENOMIC DNA]</scope>
    <source>
        <strain evidence="3 4">DSM 40477</strain>
    </source>
</reference>
<feature type="region of interest" description="Disordered" evidence="1">
    <location>
        <begin position="1"/>
        <end position="44"/>
    </location>
</feature>
<dbReference type="SUPFAM" id="SSF56300">
    <property type="entry name" value="Metallo-dependent phosphatases"/>
    <property type="match status" value="1"/>
</dbReference>
<keyword evidence="4" id="KW-1185">Reference proteome</keyword>
<evidence type="ECO:0000259" key="2">
    <source>
        <dbReference type="Pfam" id="PF00149"/>
    </source>
</evidence>
<evidence type="ECO:0000313" key="3">
    <source>
        <dbReference type="EMBL" id="MCP2259580.1"/>
    </source>
</evidence>
<gene>
    <name evidence="3" type="ORF">LX15_003285</name>
</gene>
<dbReference type="Proteomes" id="UP001205311">
    <property type="component" value="Unassembled WGS sequence"/>
</dbReference>
<dbReference type="InterPro" id="IPR029052">
    <property type="entry name" value="Metallo-depent_PP-like"/>
</dbReference>
<dbReference type="Pfam" id="PF00149">
    <property type="entry name" value="Metallophos"/>
    <property type="match status" value="1"/>
</dbReference>
<dbReference type="InterPro" id="IPR051693">
    <property type="entry name" value="UPF0046_metallophosphoest"/>
</dbReference>
<protein>
    <submittedName>
        <fullName evidence="3">Phosphoesterase</fullName>
    </submittedName>
</protein>
<evidence type="ECO:0000313" key="4">
    <source>
        <dbReference type="Proteomes" id="UP001205311"/>
    </source>
</evidence>
<name>A0ABT1HVZ7_STRSD</name>
<evidence type="ECO:0000256" key="1">
    <source>
        <dbReference type="SAM" id="MobiDB-lite"/>
    </source>
</evidence>
<dbReference type="PANTHER" id="PTHR12905:SF0">
    <property type="entry name" value="CALCINEURIN-LIKE PHOSPHOESTERASE DOMAIN-CONTAINING PROTEIN"/>
    <property type="match status" value="1"/>
</dbReference>
<feature type="domain" description="Calcineurin-like phosphoesterase" evidence="2">
    <location>
        <begin position="67"/>
        <end position="237"/>
    </location>
</feature>
<dbReference type="InterPro" id="IPR004843">
    <property type="entry name" value="Calcineurin-like_PHP"/>
</dbReference>
<dbReference type="EMBL" id="JAMTCP010000018">
    <property type="protein sequence ID" value="MCP2259580.1"/>
    <property type="molecule type" value="Genomic_DNA"/>
</dbReference>
<dbReference type="PANTHER" id="PTHR12905">
    <property type="entry name" value="METALLOPHOSPHOESTERASE"/>
    <property type="match status" value="1"/>
</dbReference>